<organism evidence="3">
    <name type="scientific">marine metagenome</name>
    <dbReference type="NCBI Taxonomy" id="408172"/>
    <lineage>
        <taxon>unclassified sequences</taxon>
        <taxon>metagenomes</taxon>
        <taxon>ecological metagenomes</taxon>
    </lineage>
</organism>
<feature type="transmembrane region" description="Helical" evidence="2">
    <location>
        <begin position="70"/>
        <end position="90"/>
    </location>
</feature>
<dbReference type="AlphaFoldDB" id="A0A381ZHN8"/>
<feature type="transmembrane region" description="Helical" evidence="2">
    <location>
        <begin position="128"/>
        <end position="152"/>
    </location>
</feature>
<accession>A0A381ZHN8</accession>
<dbReference type="EMBL" id="UINC01021368">
    <property type="protein sequence ID" value="SVA88776.1"/>
    <property type="molecule type" value="Genomic_DNA"/>
</dbReference>
<feature type="transmembrane region" description="Helical" evidence="2">
    <location>
        <begin position="453"/>
        <end position="474"/>
    </location>
</feature>
<proteinExistence type="predicted"/>
<feature type="transmembrane region" description="Helical" evidence="2">
    <location>
        <begin position="495"/>
        <end position="517"/>
    </location>
</feature>
<evidence type="ECO:0008006" key="4">
    <source>
        <dbReference type="Google" id="ProtNLM"/>
    </source>
</evidence>
<feature type="transmembrane region" description="Helical" evidence="2">
    <location>
        <begin position="164"/>
        <end position="191"/>
    </location>
</feature>
<feature type="transmembrane region" description="Helical" evidence="2">
    <location>
        <begin position="363"/>
        <end position="382"/>
    </location>
</feature>
<feature type="transmembrane region" description="Helical" evidence="2">
    <location>
        <begin position="286"/>
        <end position="303"/>
    </location>
</feature>
<sequence length="518" mass="56953">MKLFSIRPKVIVFVIGILLVCSFFTYSAEEAGEGNLSQDGHGTEHSASNEEHHDQSHGGHHGVGGASLPLWTVIPFVGILLSIAIAPLVAEHFWHHHYGKVSLVWSLIFGIPYLAAFRGDGFYDILHIYLLDYIPFIVLLWGLYTIAGGILVRGTLRGTPTVNTLILLIGTAIASWVGTTGASMLLIRPMIRANAYRQKKVHLVVFFIFLVSNIGGSLTPLGDPPLFLGFLHGVPFFWTMTILPHMVVVSVLVLFIFFCFDSLMFKREGGQVPDDGTGEALRVDGAFNLIFLLGVMGAVLMSGMWKPNKDFSVFGVHLPLQNLAREVIIIFCGLLSLKFTPISDELRQTNGFTWFPIEEVGKLFAGIFITIIPALKILQAGADGALSSLVAVVEQPVHYFWITGGLSSFLDNAPTYLTFFNTALGKLHMNEDMLPEILASGFDLSKDPKYQTFVDYLAAISCGAVFMGANTYIGNAPNFMVKAIAESQDIRMPSFFGYMLWSGLILVPLFLIVTVLFF</sequence>
<feature type="transmembrane region" description="Helical" evidence="2">
    <location>
        <begin position="203"/>
        <end position="222"/>
    </location>
</feature>
<protein>
    <recommendedName>
        <fullName evidence="4">Citrate transporter-like domain-containing protein</fullName>
    </recommendedName>
</protein>
<evidence type="ECO:0000256" key="1">
    <source>
        <dbReference type="SAM" id="MobiDB-lite"/>
    </source>
</evidence>
<reference evidence="3" key="1">
    <citation type="submission" date="2018-05" db="EMBL/GenBank/DDBJ databases">
        <authorList>
            <person name="Lanie J.A."/>
            <person name="Ng W.-L."/>
            <person name="Kazmierczak K.M."/>
            <person name="Andrzejewski T.M."/>
            <person name="Davidsen T.M."/>
            <person name="Wayne K.J."/>
            <person name="Tettelin H."/>
            <person name="Glass J.I."/>
            <person name="Rusch D."/>
            <person name="Podicherti R."/>
            <person name="Tsui H.-C.T."/>
            <person name="Winkler M.E."/>
        </authorList>
    </citation>
    <scope>NUCLEOTIDE SEQUENCE</scope>
</reference>
<feature type="compositionally biased region" description="Basic and acidic residues" evidence="1">
    <location>
        <begin position="41"/>
        <end position="57"/>
    </location>
</feature>
<name>A0A381ZHN8_9ZZZZ</name>
<evidence type="ECO:0000256" key="2">
    <source>
        <dbReference type="SAM" id="Phobius"/>
    </source>
</evidence>
<feature type="transmembrane region" description="Helical" evidence="2">
    <location>
        <begin position="242"/>
        <end position="265"/>
    </location>
</feature>
<feature type="transmembrane region" description="Helical" evidence="2">
    <location>
        <begin position="323"/>
        <end position="342"/>
    </location>
</feature>
<keyword evidence="2" id="KW-0472">Membrane</keyword>
<evidence type="ECO:0000313" key="3">
    <source>
        <dbReference type="EMBL" id="SVA88776.1"/>
    </source>
</evidence>
<keyword evidence="2" id="KW-0812">Transmembrane</keyword>
<gene>
    <name evidence="3" type="ORF">METZ01_LOCUS141630</name>
</gene>
<feature type="region of interest" description="Disordered" evidence="1">
    <location>
        <begin position="35"/>
        <end position="61"/>
    </location>
</feature>
<dbReference type="Pfam" id="PF16980">
    <property type="entry name" value="CitMHS_2"/>
    <property type="match status" value="1"/>
</dbReference>
<dbReference type="InterPro" id="IPR031566">
    <property type="entry name" value="CitMHS_2"/>
</dbReference>
<keyword evidence="2" id="KW-1133">Transmembrane helix</keyword>
<feature type="transmembrane region" description="Helical" evidence="2">
    <location>
        <begin position="6"/>
        <end position="26"/>
    </location>
</feature>